<keyword evidence="1" id="KW-0433">Leucine-rich repeat</keyword>
<dbReference type="PANTHER" id="PTHR48051">
    <property type="match status" value="1"/>
</dbReference>
<organism evidence="4 5">
    <name type="scientific">Flammeovirga aprica JL-4</name>
    <dbReference type="NCBI Taxonomy" id="694437"/>
    <lineage>
        <taxon>Bacteria</taxon>
        <taxon>Pseudomonadati</taxon>
        <taxon>Bacteroidota</taxon>
        <taxon>Cytophagia</taxon>
        <taxon>Cytophagales</taxon>
        <taxon>Flammeovirgaceae</taxon>
        <taxon>Flammeovirga</taxon>
    </lineage>
</organism>
<gene>
    <name evidence="4" type="ORF">HHU12_33265</name>
</gene>
<dbReference type="EMBL" id="JABANE010000229">
    <property type="protein sequence ID" value="NME72875.1"/>
    <property type="molecule type" value="Genomic_DNA"/>
</dbReference>
<protein>
    <recommendedName>
        <fullName evidence="6">Leucine-rich repeat domain-containing protein</fullName>
    </recommendedName>
</protein>
<evidence type="ECO:0000256" key="2">
    <source>
        <dbReference type="ARBA" id="ARBA00022737"/>
    </source>
</evidence>
<feature type="transmembrane region" description="Helical" evidence="3">
    <location>
        <begin position="20"/>
        <end position="40"/>
    </location>
</feature>
<dbReference type="AlphaFoldDB" id="A0A7X9S1X1"/>
<dbReference type="PANTHER" id="PTHR48051:SF1">
    <property type="entry name" value="RAS SUPPRESSOR PROTEIN 1"/>
    <property type="match status" value="1"/>
</dbReference>
<reference evidence="4 5" key="1">
    <citation type="submission" date="2020-04" db="EMBL/GenBank/DDBJ databases">
        <title>Flammeovirga sp. SR4, a novel species isolated from seawater.</title>
        <authorList>
            <person name="Wang X."/>
        </authorList>
    </citation>
    <scope>NUCLEOTIDE SEQUENCE [LARGE SCALE GENOMIC DNA]</scope>
    <source>
        <strain evidence="4 5">ATCC 23126</strain>
    </source>
</reference>
<keyword evidence="5" id="KW-1185">Reference proteome</keyword>
<dbReference type="PROSITE" id="PS51450">
    <property type="entry name" value="LRR"/>
    <property type="match status" value="1"/>
</dbReference>
<dbReference type="SUPFAM" id="SSF52058">
    <property type="entry name" value="L domain-like"/>
    <property type="match status" value="1"/>
</dbReference>
<dbReference type="InterPro" id="IPR032675">
    <property type="entry name" value="LRR_dom_sf"/>
</dbReference>
<sequence>MIHKKASISTVQRKLAIAKYFYYFIISVVIILLIGCTNYKDMEEQVAFKKLYAKYNVEYYENDNNDEHLTMIVITGEPSLTEFPEEMRAFKKLQEIRFINCNVTEIPEFITEFPELKALWLEGNPIKKIPSFITKCRKLNILDLSNTEVSQFPEGFGNLPITSLYIEGSKIQGFPTELYQFDSLTHLYLNPINELPSDIGNFKKLIHLKVALKSFKYLDTIKSIELLILSNSTGTHLPEGLGNLPLLRGLKMKYCKSLFKLPSSLGSLKVLSKLDLTGCTRLTGLPSSLNQIPIGTLKLSECNNLQSVPKGLQVGSIWAENVTWKSMPVGIFDSEASDLNVINHQITDITGIGRMKNLENLNMTNGKIKRIPPDINKCTKLNLLLLEGNEIENTYNAEISENVDTRLLGNPVFDRKQIDE</sequence>
<dbReference type="InterPro" id="IPR050216">
    <property type="entry name" value="LRR_domain-containing"/>
</dbReference>
<dbReference type="Proteomes" id="UP000576082">
    <property type="component" value="Unassembled WGS sequence"/>
</dbReference>
<dbReference type="RefSeq" id="WP_169661034.1">
    <property type="nucleotide sequence ID" value="NZ_JABANE010000229.1"/>
</dbReference>
<dbReference type="Gene3D" id="3.80.10.10">
    <property type="entry name" value="Ribonuclease Inhibitor"/>
    <property type="match status" value="2"/>
</dbReference>
<keyword evidence="3" id="KW-0472">Membrane</keyword>
<evidence type="ECO:0000256" key="3">
    <source>
        <dbReference type="SAM" id="Phobius"/>
    </source>
</evidence>
<dbReference type="InterPro" id="IPR001611">
    <property type="entry name" value="Leu-rich_rpt"/>
</dbReference>
<accession>A0A7X9S1X1</accession>
<evidence type="ECO:0000313" key="5">
    <source>
        <dbReference type="Proteomes" id="UP000576082"/>
    </source>
</evidence>
<dbReference type="GO" id="GO:0005737">
    <property type="term" value="C:cytoplasm"/>
    <property type="evidence" value="ECO:0007669"/>
    <property type="project" value="TreeGrafter"/>
</dbReference>
<evidence type="ECO:0000256" key="1">
    <source>
        <dbReference type="ARBA" id="ARBA00022614"/>
    </source>
</evidence>
<evidence type="ECO:0008006" key="6">
    <source>
        <dbReference type="Google" id="ProtNLM"/>
    </source>
</evidence>
<name>A0A7X9S1X1_9BACT</name>
<proteinExistence type="predicted"/>
<keyword evidence="3" id="KW-1133">Transmembrane helix</keyword>
<keyword evidence="3" id="KW-0812">Transmembrane</keyword>
<keyword evidence="2" id="KW-0677">Repeat</keyword>
<comment type="caution">
    <text evidence="4">The sequence shown here is derived from an EMBL/GenBank/DDBJ whole genome shotgun (WGS) entry which is preliminary data.</text>
</comment>
<evidence type="ECO:0000313" key="4">
    <source>
        <dbReference type="EMBL" id="NME72875.1"/>
    </source>
</evidence>